<keyword evidence="1" id="KW-0805">Transcription regulation</keyword>
<dbReference type="Pfam" id="PF12833">
    <property type="entry name" value="HTH_18"/>
    <property type="match status" value="1"/>
</dbReference>
<gene>
    <name evidence="4" type="ORF">OW729_14650</name>
</gene>
<accession>A0ABT4DCF2</accession>
<dbReference type="SMART" id="SM00342">
    <property type="entry name" value="HTH_ARAC"/>
    <property type="match status" value="1"/>
</dbReference>
<organism evidence="4 5">
    <name type="scientific">Clostridium brassicae</name>
    <dbReference type="NCBI Taxonomy" id="2999072"/>
    <lineage>
        <taxon>Bacteria</taxon>
        <taxon>Bacillati</taxon>
        <taxon>Bacillota</taxon>
        <taxon>Clostridia</taxon>
        <taxon>Eubacteriales</taxon>
        <taxon>Clostridiaceae</taxon>
        <taxon>Clostridium</taxon>
    </lineage>
</organism>
<dbReference type="SUPFAM" id="SSF46689">
    <property type="entry name" value="Homeodomain-like"/>
    <property type="match status" value="2"/>
</dbReference>
<dbReference type="Gene3D" id="1.10.10.60">
    <property type="entry name" value="Homeodomain-like"/>
    <property type="match status" value="2"/>
</dbReference>
<dbReference type="InterPro" id="IPR009057">
    <property type="entry name" value="Homeodomain-like_sf"/>
</dbReference>
<name>A0ABT4DCF2_9CLOT</name>
<keyword evidence="2" id="KW-0804">Transcription</keyword>
<dbReference type="EMBL" id="JAPQFJ010000016">
    <property type="protein sequence ID" value="MCY6959858.1"/>
    <property type="molecule type" value="Genomic_DNA"/>
</dbReference>
<feature type="domain" description="HTH araC/xylS-type" evidence="3">
    <location>
        <begin position="227"/>
        <end position="325"/>
    </location>
</feature>
<dbReference type="RefSeq" id="WP_268062295.1">
    <property type="nucleotide sequence ID" value="NZ_JAPQFJ010000016.1"/>
</dbReference>
<evidence type="ECO:0000259" key="3">
    <source>
        <dbReference type="PROSITE" id="PS01124"/>
    </source>
</evidence>
<evidence type="ECO:0000256" key="1">
    <source>
        <dbReference type="ARBA" id="ARBA00023015"/>
    </source>
</evidence>
<dbReference type="InterPro" id="IPR018060">
    <property type="entry name" value="HTH_AraC"/>
</dbReference>
<dbReference type="PANTHER" id="PTHR47893:SF1">
    <property type="entry name" value="REGULATORY PROTEIN PCHR"/>
    <property type="match status" value="1"/>
</dbReference>
<evidence type="ECO:0000313" key="4">
    <source>
        <dbReference type="EMBL" id="MCY6959858.1"/>
    </source>
</evidence>
<sequence>MNTPKCISDMYYKYIEEELNYKISDELLGKKYVIDKQFGMGNFIRMKIEEGLEVSRLKADKTEMNFDNRGLSGDILEVGYCYSGNINILTLPDNAECMIKAGDIFMYKVLNDVDYFKFEYNNCKTVSIHMNFNTIKNIVNPIWEDKMITDWQMYINGIFENDILKIERASYEIKKIAEQIELISINNMLDYMKLKIKAIEFLATFLQEKSHMQDPTNSKKYETEIIIKAKDIINKKFENSLSVKELANNLNISIYKLQQIFKNNTGDTVYEYIKKVRIEKAKYLLKNTDMSILQIVNEIGYENPSKFSSLFKSYNKMTPLQYRKVNIYKY</sequence>
<proteinExistence type="predicted"/>
<evidence type="ECO:0000313" key="5">
    <source>
        <dbReference type="Proteomes" id="UP001144612"/>
    </source>
</evidence>
<keyword evidence="5" id="KW-1185">Reference proteome</keyword>
<comment type="caution">
    <text evidence="4">The sequence shown here is derived from an EMBL/GenBank/DDBJ whole genome shotgun (WGS) entry which is preliminary data.</text>
</comment>
<evidence type="ECO:0000256" key="2">
    <source>
        <dbReference type="ARBA" id="ARBA00023163"/>
    </source>
</evidence>
<protein>
    <submittedName>
        <fullName evidence="4">AraC family transcriptional regulator</fullName>
    </submittedName>
</protein>
<dbReference type="PROSITE" id="PS01124">
    <property type="entry name" value="HTH_ARAC_FAMILY_2"/>
    <property type="match status" value="1"/>
</dbReference>
<dbReference type="InterPro" id="IPR053142">
    <property type="entry name" value="PchR_regulatory_protein"/>
</dbReference>
<reference evidence="4" key="1">
    <citation type="submission" date="2022-12" db="EMBL/GenBank/DDBJ databases">
        <title>Clostridium sp. nov., isolated from industrial wastewater.</title>
        <authorList>
            <person name="Jiayan W."/>
        </authorList>
    </citation>
    <scope>NUCLEOTIDE SEQUENCE</scope>
    <source>
        <strain evidence="4">ZC22-4</strain>
    </source>
</reference>
<dbReference type="PANTHER" id="PTHR47893">
    <property type="entry name" value="REGULATORY PROTEIN PCHR"/>
    <property type="match status" value="1"/>
</dbReference>
<dbReference type="Proteomes" id="UP001144612">
    <property type="component" value="Unassembled WGS sequence"/>
</dbReference>